<dbReference type="InterPro" id="IPR004476">
    <property type="entry name" value="RNase_II/RNase_R"/>
</dbReference>
<protein>
    <recommendedName>
        <fullName evidence="3">exoribonuclease II</fullName>
        <ecNumber evidence="3">3.1.13.1</ecNumber>
    </recommendedName>
</protein>
<dbReference type="PANTHER" id="PTHR23355">
    <property type="entry name" value="RIBONUCLEASE"/>
    <property type="match status" value="1"/>
</dbReference>
<dbReference type="SMART" id="SM00955">
    <property type="entry name" value="RNB"/>
    <property type="match status" value="1"/>
</dbReference>
<dbReference type="AlphaFoldDB" id="A0A3B1DWY9"/>
<dbReference type="Pfam" id="PF00773">
    <property type="entry name" value="RNB"/>
    <property type="match status" value="1"/>
</dbReference>
<dbReference type="InterPro" id="IPR050180">
    <property type="entry name" value="RNR_Ribonuclease"/>
</dbReference>
<evidence type="ECO:0000256" key="8">
    <source>
        <dbReference type="ARBA" id="ARBA00022884"/>
    </source>
</evidence>
<organism evidence="11">
    <name type="scientific">hydrothermal vent metagenome</name>
    <dbReference type="NCBI Taxonomy" id="652676"/>
    <lineage>
        <taxon>unclassified sequences</taxon>
        <taxon>metagenomes</taxon>
        <taxon>ecological metagenomes</taxon>
    </lineage>
</organism>
<dbReference type="NCBIfam" id="TIGR00358">
    <property type="entry name" value="3_prime_RNase"/>
    <property type="match status" value="1"/>
</dbReference>
<evidence type="ECO:0000256" key="2">
    <source>
        <dbReference type="ARBA" id="ARBA00004496"/>
    </source>
</evidence>
<accession>A0A3B1DWY9</accession>
<dbReference type="GO" id="GO:0008859">
    <property type="term" value="F:exoribonuclease II activity"/>
    <property type="evidence" value="ECO:0007669"/>
    <property type="project" value="UniProtKB-EC"/>
</dbReference>
<dbReference type="GO" id="GO:0005829">
    <property type="term" value="C:cytosol"/>
    <property type="evidence" value="ECO:0007669"/>
    <property type="project" value="TreeGrafter"/>
</dbReference>
<dbReference type="HAMAP" id="MF_01895">
    <property type="entry name" value="RNase_R"/>
    <property type="match status" value="1"/>
</dbReference>
<dbReference type="PANTHER" id="PTHR23355:SF9">
    <property type="entry name" value="DIS3-LIKE EXONUCLEASE 2"/>
    <property type="match status" value="1"/>
</dbReference>
<feature type="compositionally biased region" description="Basic and acidic residues" evidence="9">
    <location>
        <begin position="807"/>
        <end position="821"/>
    </location>
</feature>
<keyword evidence="5" id="KW-0540">Nuclease</keyword>
<feature type="domain" description="S1 motif" evidence="10">
    <location>
        <begin position="668"/>
        <end position="757"/>
    </location>
</feature>
<evidence type="ECO:0000256" key="6">
    <source>
        <dbReference type="ARBA" id="ARBA00022801"/>
    </source>
</evidence>
<dbReference type="InterPro" id="IPR022966">
    <property type="entry name" value="RNase_II/R_CS"/>
</dbReference>
<evidence type="ECO:0000259" key="10">
    <source>
        <dbReference type="PROSITE" id="PS50126"/>
    </source>
</evidence>
<comment type="catalytic activity">
    <reaction evidence="1">
        <text>Exonucleolytic cleavage in the 3'- to 5'-direction to yield nucleoside 5'-phosphates.</text>
        <dbReference type="EC" id="3.1.13.1"/>
    </reaction>
</comment>
<dbReference type="PROSITE" id="PS50126">
    <property type="entry name" value="S1"/>
    <property type="match status" value="1"/>
</dbReference>
<gene>
    <name evidence="11" type="ORF">MNBD_PLANCTO03-1032</name>
</gene>
<dbReference type="InterPro" id="IPR012340">
    <property type="entry name" value="NA-bd_OB-fold"/>
</dbReference>
<dbReference type="GO" id="GO:0006402">
    <property type="term" value="P:mRNA catabolic process"/>
    <property type="evidence" value="ECO:0007669"/>
    <property type="project" value="TreeGrafter"/>
</dbReference>
<dbReference type="InterPro" id="IPR013223">
    <property type="entry name" value="RNase_B_OB_dom"/>
</dbReference>
<keyword evidence="8" id="KW-0694">RNA-binding</keyword>
<name>A0A3B1DWY9_9ZZZZ</name>
<dbReference type="Pfam" id="PF17876">
    <property type="entry name" value="CSD2"/>
    <property type="match status" value="1"/>
</dbReference>
<evidence type="ECO:0000256" key="9">
    <source>
        <dbReference type="SAM" id="MobiDB-lite"/>
    </source>
</evidence>
<evidence type="ECO:0000256" key="1">
    <source>
        <dbReference type="ARBA" id="ARBA00001849"/>
    </source>
</evidence>
<dbReference type="InterPro" id="IPR001900">
    <property type="entry name" value="RNase_II/R"/>
</dbReference>
<dbReference type="PROSITE" id="PS01175">
    <property type="entry name" value="RIBONUCLEASE_II"/>
    <property type="match status" value="1"/>
</dbReference>
<sequence>MALRYKRRLLSHLQHDDYTPKGVEALADELRIDDAPGLAEEVQQLVDAGELEVDDVGRVQLPTIGSMGGEIVGEFRGTDRGFGFLRPESKTREGDIFLPPGSTLDAMTGDIVRVAVSRDKRRERRGDREGPQFVGEVVEVIERKRSCYTGEIFKQGPLWLVQPDGREMRDQIVVRDAESKNVNPGDKVVVEIIEYPEGNNLAEGVISRVLGEAGLPDVETQAVIAAFNLPGEFPEECVEQARRVTRFFDAEIAEWERHGASALKGRLDYTDEFVTTIDPPDAKDYDDAISIKRFDDGGWELGIHIADVAHFIEPGTALDKEAADRANSVYLPRLVIPMLPEILSNGICSLQEGVPRYAKSAFIRYDKRGNVKSEGVAQTLIKSNKRMTYLEAQALIDGDEEEAKAHAKTETPYTPELLGALKEMNTLARAIQARRQKQGMISLELPDVVLLFDEHGRVIDAEREDDAFTHTIIEMFMVEANEVLARLFEKLNVPLLRRVHPEPTPGETSHMEKAAKVAGFTIPKHPTREELQGLLNATRGTTAARAVHMAVLRTLTKAEYSPARVGHFALASSAYAHFTSPIRRYPDLTVHRAMAEFLRQTENGQAAPKNELAWRNLGHALADTKACPDLETLTQIGRHCTTREGNAESAERELRSFLVLQLLTTKMDETFGAVVTGVAPRGIYVQIDKYLAEGMVKTADLPGDVTRSSVPPKWRIDQRTGAMVDANSGRSYNMGHLIKVRILEIDLAKRQMNLTIADAEGRAAGKAKEVLPKLGGGGDFGGLGGGSGAGFKSMTGSQRRSRKSKSRDKGKSDYRRDRKKK</sequence>
<evidence type="ECO:0000313" key="11">
    <source>
        <dbReference type="EMBL" id="VAX40834.1"/>
    </source>
</evidence>
<dbReference type="GO" id="GO:0003723">
    <property type="term" value="F:RNA binding"/>
    <property type="evidence" value="ECO:0007669"/>
    <property type="project" value="UniProtKB-KW"/>
</dbReference>
<evidence type="ECO:0000256" key="5">
    <source>
        <dbReference type="ARBA" id="ARBA00022722"/>
    </source>
</evidence>
<feature type="region of interest" description="Disordered" evidence="9">
    <location>
        <begin position="785"/>
        <end position="821"/>
    </location>
</feature>
<dbReference type="InterPro" id="IPR011805">
    <property type="entry name" value="RNase_R"/>
</dbReference>
<dbReference type="InterPro" id="IPR003029">
    <property type="entry name" value="S1_domain"/>
</dbReference>
<evidence type="ECO:0000256" key="4">
    <source>
        <dbReference type="ARBA" id="ARBA00022490"/>
    </source>
</evidence>
<reference evidence="11" key="1">
    <citation type="submission" date="2018-06" db="EMBL/GenBank/DDBJ databases">
        <authorList>
            <person name="Zhirakovskaya E."/>
        </authorList>
    </citation>
    <scope>NUCLEOTIDE SEQUENCE</scope>
</reference>
<evidence type="ECO:0000256" key="7">
    <source>
        <dbReference type="ARBA" id="ARBA00022839"/>
    </source>
</evidence>
<dbReference type="Pfam" id="PF08206">
    <property type="entry name" value="OB_RNB"/>
    <property type="match status" value="1"/>
</dbReference>
<dbReference type="EC" id="3.1.13.1" evidence="3"/>
<dbReference type="SUPFAM" id="SSF50249">
    <property type="entry name" value="Nucleic acid-binding proteins"/>
    <property type="match status" value="3"/>
</dbReference>
<dbReference type="Gene3D" id="2.40.50.140">
    <property type="entry name" value="Nucleic acid-binding proteins"/>
    <property type="match status" value="2"/>
</dbReference>
<comment type="subcellular location">
    <subcellularLocation>
        <location evidence="2">Cytoplasm</location>
    </subcellularLocation>
</comment>
<dbReference type="EMBL" id="UOGK01000452">
    <property type="protein sequence ID" value="VAX40834.1"/>
    <property type="molecule type" value="Genomic_DNA"/>
</dbReference>
<keyword evidence="7" id="KW-0269">Exonuclease</keyword>
<proteinExistence type="inferred from homology"/>
<keyword evidence="6" id="KW-0378">Hydrolase</keyword>
<dbReference type="Pfam" id="PF00575">
    <property type="entry name" value="S1"/>
    <property type="match status" value="1"/>
</dbReference>
<dbReference type="InterPro" id="IPR040476">
    <property type="entry name" value="CSD2"/>
</dbReference>
<evidence type="ECO:0000256" key="3">
    <source>
        <dbReference type="ARBA" id="ARBA00012163"/>
    </source>
</evidence>
<keyword evidence="4" id="KW-0963">Cytoplasm</keyword>